<dbReference type="GO" id="GO:0018537">
    <property type="term" value="F:coenzyme F420-dependent N5,N10-methenyltetrahydromethanopterin reductase activity"/>
    <property type="evidence" value="ECO:0007669"/>
    <property type="project" value="UniProtKB-UniRule"/>
</dbReference>
<dbReference type="GO" id="GO:0006730">
    <property type="term" value="P:one-carbon metabolic process"/>
    <property type="evidence" value="ECO:0007669"/>
    <property type="project" value="UniProtKB-UniRule"/>
</dbReference>
<dbReference type="GO" id="GO:0005737">
    <property type="term" value="C:cytoplasm"/>
    <property type="evidence" value="ECO:0007669"/>
    <property type="project" value="UniProtKB-SubCell"/>
</dbReference>
<keyword evidence="3 4" id="KW-0560">Oxidoreductase</keyword>
<evidence type="ECO:0000256" key="3">
    <source>
        <dbReference type="ARBA" id="ARBA00023002"/>
    </source>
</evidence>
<gene>
    <name evidence="4" type="primary">mer</name>
    <name evidence="6" type="ORF">SAMN04487948_10865</name>
</gene>
<evidence type="ECO:0000256" key="2">
    <source>
        <dbReference type="ARBA" id="ARBA00022563"/>
    </source>
</evidence>
<keyword evidence="7" id="KW-1185">Reference proteome</keyword>
<dbReference type="PANTHER" id="PTHR43244:SF1">
    <property type="entry name" value="5,10-METHYLENETETRAHYDROMETHANOPTERIN REDUCTASE"/>
    <property type="match status" value="1"/>
</dbReference>
<keyword evidence="2 4" id="KW-0554">One-carbon metabolism</keyword>
<dbReference type="Gene3D" id="3.20.20.30">
    <property type="entry name" value="Luciferase-like domain"/>
    <property type="match status" value="1"/>
</dbReference>
<dbReference type="EMBL" id="FODV01000008">
    <property type="protein sequence ID" value="SEO93457.1"/>
    <property type="molecule type" value="Genomic_DNA"/>
</dbReference>
<sequence length="325" mass="34249">MFGVELTPEHPVSRLTDLGVRAEEEGYDVVFTSCHYNNRDPFAALTSIAAATDEIRLGPGVANPYETHPVTLASKVATLAETSDGRAVFGIGPGDPSTLRNLGLEDQRGLRPVIEAFKTARKLWAGERVDVDGTFTARDAGLNYDPPGEIPVYVGGEGPHMCRMAGKHADGLLFNGSHPDDLAWAREQVEQGKEDRLSELGAFDLAAYASVSVAEDGEAAREAARPPVAFIAAGAAPPVLARHGIDEELASDIGEKISAGEFSEAFGLVTPAMVDAFCMAGTVEEVGERMAAVREHADSLVVGSPLGPDLEEAITLAAAASRLRS</sequence>
<proteinExistence type="inferred from homology"/>
<dbReference type="Pfam" id="PF00296">
    <property type="entry name" value="Bac_luciferase"/>
    <property type="match status" value="1"/>
</dbReference>
<dbReference type="Proteomes" id="UP000199126">
    <property type="component" value="Unassembled WGS sequence"/>
</dbReference>
<dbReference type="AlphaFoldDB" id="A0A1H8TRD6"/>
<evidence type="ECO:0000256" key="1">
    <source>
        <dbReference type="ARBA" id="ARBA00022490"/>
    </source>
</evidence>
<evidence type="ECO:0000313" key="7">
    <source>
        <dbReference type="Proteomes" id="UP000199126"/>
    </source>
</evidence>
<dbReference type="RefSeq" id="WP_089825462.1">
    <property type="nucleotide sequence ID" value="NZ_FODV01000008.1"/>
</dbReference>
<dbReference type="CDD" id="cd01097">
    <property type="entry name" value="Tetrahydromethanopterin_reductase"/>
    <property type="match status" value="1"/>
</dbReference>
<reference evidence="7" key="1">
    <citation type="submission" date="2016-10" db="EMBL/GenBank/DDBJ databases">
        <authorList>
            <person name="Varghese N."/>
            <person name="Submissions S."/>
        </authorList>
    </citation>
    <scope>NUCLEOTIDE SEQUENCE [LARGE SCALE GENOMIC DNA]</scope>
    <source>
        <strain evidence="7">CGMCC 1.10121</strain>
    </source>
</reference>
<protein>
    <recommendedName>
        <fullName evidence="4">5,10-methylenetetrahydromethanopterin reductase</fullName>
        <ecNumber evidence="4">1.5.98.2</ecNumber>
    </recommendedName>
    <alternativeName>
        <fullName evidence="4">Coenzyme F420-dependent N(5),N(10)-methylenetetrahydromethanopterin reductase</fullName>
    </alternativeName>
    <alternativeName>
        <fullName evidence="4">Methylene-H(4)MPT reductase</fullName>
    </alternativeName>
</protein>
<dbReference type="InterPro" id="IPR019946">
    <property type="entry name" value="MeH4methanopterin_reductase"/>
</dbReference>
<comment type="subcellular location">
    <subcellularLocation>
        <location evidence="4">Cytoplasm</location>
    </subcellularLocation>
</comment>
<evidence type="ECO:0000259" key="5">
    <source>
        <dbReference type="Pfam" id="PF00296"/>
    </source>
</evidence>
<comment type="catalytic activity">
    <reaction evidence="4">
        <text>5-methyl-5,6,7,8-tetrahydromethanopterin + oxidized coenzyme F420-(gamma-L-Glu)(n) + H(+) = 5,10-methylenetetrahydromethanopterin + reduced coenzyme F420-(gamma-L-Glu)(n)</text>
        <dbReference type="Rhea" id="RHEA:21144"/>
        <dbReference type="Rhea" id="RHEA-COMP:12939"/>
        <dbReference type="Rhea" id="RHEA-COMP:14378"/>
        <dbReference type="ChEBI" id="CHEBI:15378"/>
        <dbReference type="ChEBI" id="CHEBI:57818"/>
        <dbReference type="ChEBI" id="CHEBI:58116"/>
        <dbReference type="ChEBI" id="CHEBI:133980"/>
        <dbReference type="ChEBI" id="CHEBI:139511"/>
        <dbReference type="EC" id="1.5.98.2"/>
    </reaction>
</comment>
<evidence type="ECO:0000313" key="6">
    <source>
        <dbReference type="EMBL" id="SEO93457.1"/>
    </source>
</evidence>
<comment type="similarity">
    <text evidence="4">Belongs to the mer family.</text>
</comment>
<dbReference type="PANTHER" id="PTHR43244">
    <property type="match status" value="1"/>
</dbReference>
<dbReference type="InterPro" id="IPR036661">
    <property type="entry name" value="Luciferase-like_sf"/>
</dbReference>
<dbReference type="InterPro" id="IPR011251">
    <property type="entry name" value="Luciferase-like_dom"/>
</dbReference>
<dbReference type="HAMAP" id="MF_01091">
    <property type="entry name" value="F420_mer"/>
    <property type="match status" value="1"/>
</dbReference>
<dbReference type="SUPFAM" id="SSF51679">
    <property type="entry name" value="Bacterial luciferase-like"/>
    <property type="match status" value="1"/>
</dbReference>
<accession>A0A1H8TRD6</accession>
<dbReference type="NCBIfam" id="NF002619">
    <property type="entry name" value="PRK02271.1"/>
    <property type="match status" value="1"/>
</dbReference>
<evidence type="ECO:0000256" key="4">
    <source>
        <dbReference type="HAMAP-Rule" id="MF_01091"/>
    </source>
</evidence>
<dbReference type="EC" id="1.5.98.2" evidence="4"/>
<comment type="function">
    <text evidence="4">Catalyzes the oxidation of methyl-H(4)MPT to methylene-H(4)MPT.</text>
</comment>
<dbReference type="OrthoDB" id="213164at2157"/>
<feature type="domain" description="Luciferase-like" evidence="5">
    <location>
        <begin position="7"/>
        <end position="295"/>
    </location>
</feature>
<dbReference type="InterPro" id="IPR050564">
    <property type="entry name" value="F420-G6PD/mer"/>
</dbReference>
<dbReference type="GO" id="GO:0016705">
    <property type="term" value="F:oxidoreductase activity, acting on paired donors, with incorporation or reduction of molecular oxygen"/>
    <property type="evidence" value="ECO:0007669"/>
    <property type="project" value="InterPro"/>
</dbReference>
<organism evidence="6 7">
    <name type="scientific">Halogranum amylolyticum</name>
    <dbReference type="NCBI Taxonomy" id="660520"/>
    <lineage>
        <taxon>Archaea</taxon>
        <taxon>Methanobacteriati</taxon>
        <taxon>Methanobacteriota</taxon>
        <taxon>Stenosarchaea group</taxon>
        <taxon>Halobacteria</taxon>
        <taxon>Halobacteriales</taxon>
        <taxon>Haloferacaceae</taxon>
    </lineage>
</organism>
<keyword evidence="1 4" id="KW-0963">Cytoplasm</keyword>
<name>A0A1H8TRD6_9EURY</name>